<accession>A0A7R7W2H8</accession>
<evidence type="ECO:0000256" key="6">
    <source>
        <dbReference type="SAM" id="Phobius"/>
    </source>
</evidence>
<evidence type="ECO:0000313" key="8">
    <source>
        <dbReference type="EMBL" id="BCR95197.1"/>
    </source>
</evidence>
<dbReference type="EMBL" id="AP024426">
    <property type="protein sequence ID" value="BCR95197.1"/>
    <property type="molecule type" value="Genomic_DNA"/>
</dbReference>
<dbReference type="GO" id="GO:0016020">
    <property type="term" value="C:membrane"/>
    <property type="evidence" value="ECO:0007669"/>
    <property type="project" value="UniProtKB-SubCell"/>
</dbReference>
<keyword evidence="4 6" id="KW-0472">Membrane</keyword>
<dbReference type="InterPro" id="IPR036259">
    <property type="entry name" value="MFS_trans_sf"/>
</dbReference>
<dbReference type="SUPFAM" id="SSF103473">
    <property type="entry name" value="MFS general substrate transporter"/>
    <property type="match status" value="1"/>
</dbReference>
<dbReference type="Gene3D" id="1.20.1720.10">
    <property type="entry name" value="Multidrug resistance protein D"/>
    <property type="match status" value="1"/>
</dbReference>
<dbReference type="PANTHER" id="PTHR23502">
    <property type="entry name" value="MAJOR FACILITATOR SUPERFAMILY"/>
    <property type="match status" value="1"/>
</dbReference>
<protein>
    <recommendedName>
        <fullName evidence="7">Major facilitator superfamily (MFS) profile domain-containing protein</fullName>
    </recommendedName>
</protein>
<dbReference type="AlphaFoldDB" id="A0A7R7W2H8"/>
<dbReference type="RefSeq" id="XP_041538963.1">
    <property type="nucleotide sequence ID" value="XM_041684817.1"/>
</dbReference>
<dbReference type="PANTHER" id="PTHR23502:SF143">
    <property type="entry name" value="MULTIDRUG TRANSPORTER, PUTATIVE (AFU_ORTHOLOGUE AFUA_7G04900)-RELATED"/>
    <property type="match status" value="1"/>
</dbReference>
<dbReference type="GO" id="GO:0022857">
    <property type="term" value="F:transmembrane transporter activity"/>
    <property type="evidence" value="ECO:0007669"/>
    <property type="project" value="InterPro"/>
</dbReference>
<keyword evidence="3 6" id="KW-1133">Transmembrane helix</keyword>
<evidence type="ECO:0000259" key="7">
    <source>
        <dbReference type="PROSITE" id="PS50850"/>
    </source>
</evidence>
<name>A0A7R7W2H8_ASPKA</name>
<feature type="transmembrane region" description="Helical" evidence="6">
    <location>
        <begin position="98"/>
        <end position="117"/>
    </location>
</feature>
<dbReference type="KEGG" id="aluc:AKAW2_20137A"/>
<gene>
    <name evidence="8" type="ORF">AKAW2_20137A</name>
</gene>
<reference evidence="8" key="2">
    <citation type="submission" date="2021-02" db="EMBL/GenBank/DDBJ databases">
        <title>Aspergillus luchuensis mut. kawachii IFO 4304 genome sequence.</title>
        <authorList>
            <person name="Mori K."/>
            <person name="Kadooka C."/>
            <person name="Goto M."/>
            <person name="Futagami T."/>
        </authorList>
    </citation>
    <scope>NUCLEOTIDE SEQUENCE</scope>
    <source>
        <strain evidence="8">IFO 4308</strain>
    </source>
</reference>
<evidence type="ECO:0000256" key="4">
    <source>
        <dbReference type="ARBA" id="ARBA00023136"/>
    </source>
</evidence>
<feature type="compositionally biased region" description="Low complexity" evidence="5">
    <location>
        <begin position="12"/>
        <end position="24"/>
    </location>
</feature>
<dbReference type="OrthoDB" id="4500061at2759"/>
<feature type="region of interest" description="Disordered" evidence="5">
    <location>
        <begin position="1"/>
        <end position="52"/>
    </location>
</feature>
<reference evidence="8" key="1">
    <citation type="submission" date="2021-01" db="EMBL/GenBank/DDBJ databases">
        <authorList>
            <consortium name="Aspergillus luchuensis mut. kawachii IFO 4304 genome sequencing consortium"/>
            <person name="Kazuki M."/>
            <person name="Futagami T."/>
        </authorList>
    </citation>
    <scope>NUCLEOTIDE SEQUENCE</scope>
    <source>
        <strain evidence="8">IFO 4308</strain>
    </source>
</reference>
<evidence type="ECO:0000256" key="3">
    <source>
        <dbReference type="ARBA" id="ARBA00022989"/>
    </source>
</evidence>
<comment type="subcellular location">
    <subcellularLocation>
        <location evidence="1">Membrane</location>
        <topology evidence="1">Multi-pass membrane protein</topology>
    </subcellularLocation>
</comment>
<proteinExistence type="predicted"/>
<dbReference type="InterPro" id="IPR011701">
    <property type="entry name" value="MFS"/>
</dbReference>
<dbReference type="Proteomes" id="UP000661280">
    <property type="component" value="Chromosome 2"/>
</dbReference>
<evidence type="ECO:0000256" key="2">
    <source>
        <dbReference type="ARBA" id="ARBA00022692"/>
    </source>
</evidence>
<organism evidence="8 9">
    <name type="scientific">Aspergillus kawachii</name>
    <name type="common">White koji mold</name>
    <name type="synonym">Aspergillus awamori var. kawachi</name>
    <dbReference type="NCBI Taxonomy" id="1069201"/>
    <lineage>
        <taxon>Eukaryota</taxon>
        <taxon>Fungi</taxon>
        <taxon>Dikarya</taxon>
        <taxon>Ascomycota</taxon>
        <taxon>Pezizomycotina</taxon>
        <taxon>Eurotiomycetes</taxon>
        <taxon>Eurotiomycetidae</taxon>
        <taxon>Eurotiales</taxon>
        <taxon>Aspergillaceae</taxon>
        <taxon>Aspergillus</taxon>
        <taxon>Aspergillus subgen. Circumdati</taxon>
    </lineage>
</organism>
<dbReference type="Pfam" id="PF07690">
    <property type="entry name" value="MFS_1"/>
    <property type="match status" value="1"/>
</dbReference>
<sequence>MTELDKHDLEASSPTPISIPNSTKPSPPKDKDTSPNLITWNGPDDPESPQNWPRNLKWKNTWSISLFVFISPISSSMIAPAMNDLAQSLDMIHSEFEIYLSLSIFILGYAIGPVFFGPASEVYGRVRILQVSNLWYLGWNLGCGFARHKGVLFACRFLAGAGGSAPLAVGGQ</sequence>
<keyword evidence="2 6" id="KW-0812">Transmembrane</keyword>
<dbReference type="InterPro" id="IPR020846">
    <property type="entry name" value="MFS_dom"/>
</dbReference>
<dbReference type="GeneID" id="64956522"/>
<feature type="compositionally biased region" description="Basic and acidic residues" evidence="5">
    <location>
        <begin position="1"/>
        <end position="10"/>
    </location>
</feature>
<evidence type="ECO:0000313" key="9">
    <source>
        <dbReference type="Proteomes" id="UP000661280"/>
    </source>
</evidence>
<evidence type="ECO:0000256" key="5">
    <source>
        <dbReference type="SAM" id="MobiDB-lite"/>
    </source>
</evidence>
<evidence type="ECO:0000256" key="1">
    <source>
        <dbReference type="ARBA" id="ARBA00004141"/>
    </source>
</evidence>
<feature type="domain" description="Major facilitator superfamily (MFS) profile" evidence="7">
    <location>
        <begin position="60"/>
        <end position="172"/>
    </location>
</feature>
<feature type="transmembrane region" description="Helical" evidence="6">
    <location>
        <begin position="61"/>
        <end position="78"/>
    </location>
</feature>
<keyword evidence="9" id="KW-1185">Reference proteome</keyword>
<dbReference type="PROSITE" id="PS50850">
    <property type="entry name" value="MFS"/>
    <property type="match status" value="1"/>
</dbReference>